<dbReference type="SUPFAM" id="SSF56112">
    <property type="entry name" value="Protein kinase-like (PK-like)"/>
    <property type="match status" value="1"/>
</dbReference>
<proteinExistence type="inferred from homology"/>
<dbReference type="Proteomes" id="UP001280581">
    <property type="component" value="Unassembled WGS sequence"/>
</dbReference>
<organism evidence="8 9">
    <name type="scientific">Pseudopithomyces chartarum</name>
    <dbReference type="NCBI Taxonomy" id="1892770"/>
    <lineage>
        <taxon>Eukaryota</taxon>
        <taxon>Fungi</taxon>
        <taxon>Dikarya</taxon>
        <taxon>Ascomycota</taxon>
        <taxon>Pezizomycotina</taxon>
        <taxon>Dothideomycetes</taxon>
        <taxon>Pleosporomycetidae</taxon>
        <taxon>Pleosporales</taxon>
        <taxon>Massarineae</taxon>
        <taxon>Didymosphaeriaceae</taxon>
        <taxon>Pseudopithomyces</taxon>
    </lineage>
</organism>
<evidence type="ECO:0000256" key="5">
    <source>
        <dbReference type="ARBA" id="ARBA00023128"/>
    </source>
</evidence>
<gene>
    <name evidence="8" type="ORF">GRF29_8g3379801</name>
</gene>
<dbReference type="InterPro" id="IPR002575">
    <property type="entry name" value="Aminoglycoside_PTrfase"/>
</dbReference>
<dbReference type="InterPro" id="IPR051035">
    <property type="entry name" value="Mito_inheritance_9"/>
</dbReference>
<comment type="similarity">
    <text evidence="2">Belongs to the AIM9 family.</text>
</comment>
<sequence>MEDDRRVIAKTSHPNVGPLVLTTASEVATMEFARTVLDLPVPQVLAWSATDQNPVQAEYIIMEGARGSQLHEVWEDLSIWASCVEYLQSIVRREIDWISNYAHLQEPKETPWQYKSPEQNSPESHIALLQKFLAAIPLVTPQDPELTSPRLWHPDFHAGNIYIVEGSPTAEKDPLMNKVMRHPHGKTLKQVEAFVGATWDNCLFPFEECLISIEREWELFYAN</sequence>
<dbReference type="Pfam" id="PF01636">
    <property type="entry name" value="APH"/>
    <property type="match status" value="1"/>
</dbReference>
<evidence type="ECO:0000256" key="4">
    <source>
        <dbReference type="ARBA" id="ARBA00022946"/>
    </source>
</evidence>
<evidence type="ECO:0000259" key="7">
    <source>
        <dbReference type="Pfam" id="PF01636"/>
    </source>
</evidence>
<dbReference type="PANTHER" id="PTHR36091">
    <property type="entry name" value="ALTERED INHERITANCE OF MITOCHONDRIA PROTEIN 9, MITOCHONDRIAL"/>
    <property type="match status" value="1"/>
</dbReference>
<dbReference type="EMBL" id="WVTA01000002">
    <property type="protein sequence ID" value="KAK3216472.1"/>
    <property type="molecule type" value="Genomic_DNA"/>
</dbReference>
<keyword evidence="4" id="KW-0809">Transit peptide</keyword>
<evidence type="ECO:0000256" key="1">
    <source>
        <dbReference type="ARBA" id="ARBA00004173"/>
    </source>
</evidence>
<evidence type="ECO:0000256" key="3">
    <source>
        <dbReference type="ARBA" id="ARBA00016197"/>
    </source>
</evidence>
<comment type="caution">
    <text evidence="8">The sequence shown here is derived from an EMBL/GenBank/DDBJ whole genome shotgun (WGS) entry which is preliminary data.</text>
</comment>
<feature type="domain" description="Aminoglycoside phosphotransferase" evidence="7">
    <location>
        <begin position="3"/>
        <end position="163"/>
    </location>
</feature>
<evidence type="ECO:0000256" key="2">
    <source>
        <dbReference type="ARBA" id="ARBA00005543"/>
    </source>
</evidence>
<keyword evidence="9" id="KW-1185">Reference proteome</keyword>
<evidence type="ECO:0000256" key="6">
    <source>
        <dbReference type="ARBA" id="ARBA00031849"/>
    </source>
</evidence>
<comment type="subcellular location">
    <subcellularLocation>
        <location evidence="1">Mitochondrion</location>
    </subcellularLocation>
</comment>
<keyword evidence="5" id="KW-0496">Mitochondrion</keyword>
<accession>A0AAN6RLS1</accession>
<protein>
    <recommendedName>
        <fullName evidence="3">Altered inheritance of mitochondria protein 9, mitochondrial</fullName>
    </recommendedName>
    <alternativeName>
        <fullName evidence="6">Found in mitochondrial proteome protein 29</fullName>
    </alternativeName>
</protein>
<evidence type="ECO:0000313" key="9">
    <source>
        <dbReference type="Proteomes" id="UP001280581"/>
    </source>
</evidence>
<reference evidence="8 9" key="1">
    <citation type="submission" date="2021-02" db="EMBL/GenBank/DDBJ databases">
        <title>Genome assembly of Pseudopithomyces chartarum.</title>
        <authorList>
            <person name="Jauregui R."/>
            <person name="Singh J."/>
            <person name="Voisey C."/>
        </authorList>
    </citation>
    <scope>NUCLEOTIDE SEQUENCE [LARGE SCALE GENOMIC DNA]</scope>
    <source>
        <strain evidence="8 9">AGR01</strain>
    </source>
</reference>
<dbReference type="AlphaFoldDB" id="A0AAN6RLS1"/>
<dbReference type="PANTHER" id="PTHR36091:SF1">
    <property type="entry name" value="ALTERED INHERITANCE OF MITOCHONDRIA PROTEIN 9, MITOCHONDRIAL"/>
    <property type="match status" value="1"/>
</dbReference>
<dbReference type="GO" id="GO:0005739">
    <property type="term" value="C:mitochondrion"/>
    <property type="evidence" value="ECO:0007669"/>
    <property type="project" value="UniProtKB-SubCell"/>
</dbReference>
<name>A0AAN6RLS1_9PLEO</name>
<evidence type="ECO:0000313" key="8">
    <source>
        <dbReference type="EMBL" id="KAK3216472.1"/>
    </source>
</evidence>
<dbReference type="InterPro" id="IPR011009">
    <property type="entry name" value="Kinase-like_dom_sf"/>
</dbReference>